<name>A0A846ZQ78_9GAMM</name>
<feature type="compositionally biased region" description="Basic residues" evidence="8">
    <location>
        <begin position="10"/>
        <end position="22"/>
    </location>
</feature>
<dbReference type="InterPro" id="IPR050570">
    <property type="entry name" value="Cell_wall_metabolism_enzyme"/>
</dbReference>
<dbReference type="InterPro" id="IPR045834">
    <property type="entry name" value="Csd3_N2"/>
</dbReference>
<evidence type="ECO:0000259" key="11">
    <source>
        <dbReference type="Pfam" id="PF04225"/>
    </source>
</evidence>
<evidence type="ECO:0000313" key="13">
    <source>
        <dbReference type="EMBL" id="NKZ40166.1"/>
    </source>
</evidence>
<evidence type="ECO:0000256" key="9">
    <source>
        <dbReference type="SAM" id="Phobius"/>
    </source>
</evidence>
<evidence type="ECO:0000259" key="10">
    <source>
        <dbReference type="Pfam" id="PF01551"/>
    </source>
</evidence>
<accession>A0A846ZQ78</accession>
<dbReference type="RefSeq" id="WP_113065403.1">
    <property type="nucleotide sequence ID" value="NZ_JAAZQD010000006.1"/>
</dbReference>
<feature type="transmembrane region" description="Helical" evidence="9">
    <location>
        <begin position="52"/>
        <end position="73"/>
    </location>
</feature>
<evidence type="ECO:0000256" key="5">
    <source>
        <dbReference type="ARBA" id="ARBA00022801"/>
    </source>
</evidence>
<comment type="cofactor">
    <cofactor evidence="1">
        <name>Zn(2+)</name>
        <dbReference type="ChEBI" id="CHEBI:29105"/>
    </cofactor>
</comment>
<evidence type="ECO:0000256" key="6">
    <source>
        <dbReference type="ARBA" id="ARBA00022833"/>
    </source>
</evidence>
<evidence type="ECO:0000256" key="3">
    <source>
        <dbReference type="ARBA" id="ARBA00022670"/>
    </source>
</evidence>
<keyword evidence="9" id="KW-1133">Transmembrane helix</keyword>
<dbReference type="InterPro" id="IPR016047">
    <property type="entry name" value="M23ase_b-sheet_dom"/>
</dbReference>
<keyword evidence="9" id="KW-0472">Membrane</keyword>
<sequence length="481" mass="53971">MARGPSAAHQARRQAMRRKAQRRHQHFYQRYTHWSFGSSDSGPPLHWARERWVLAAAAVLLVVLSALVMPAWANAMKHRPTVTTYTEMPLDLPTLPPQAPRKPVENWQVMRVQPGQTLSGLFESHGLSYHDLTLALGATKKSGTLHDLHPGDVFGYLTDANGALEALRFDLDGGHRVVLRFANGEVTRHVQERELERREHIAHGVIQSSLFGSASKAGLSEAMVVKLADVFKYDIDFIKDIRSGDRFTVVYDDVWRDGAYLHSGDIIAAEFYNRGHRYTAFRFQKPDGTFGYYSEDGRPLQKALLRTPVKFSRISSRFSLARNHPILGYTRAHKGVDYAAPRGTPIHAAGNGVIRVRGWVHGFGRFILIKHDAKYSTAYAHMSRFAKGLHIGSHVRQGQVIGYVGMTGLATGPHLHYEVRIHGHQVNPLTVTMPKPKPLQPKLLAQFTQQMKPMLARIDALDANIRLANRTDTAKRASQTD</sequence>
<keyword evidence="9" id="KW-0812">Transmembrane</keyword>
<dbReference type="InterPro" id="IPR011055">
    <property type="entry name" value="Dup_hybrid_motif"/>
</dbReference>
<keyword evidence="4" id="KW-0479">Metal-binding</keyword>
<dbReference type="SUPFAM" id="SSF51261">
    <property type="entry name" value="Duplicated hybrid motif"/>
    <property type="match status" value="1"/>
</dbReference>
<evidence type="ECO:0000313" key="14">
    <source>
        <dbReference type="Proteomes" id="UP000541636"/>
    </source>
</evidence>
<evidence type="ECO:0000256" key="2">
    <source>
        <dbReference type="ARBA" id="ARBA00004196"/>
    </source>
</evidence>
<dbReference type="GO" id="GO:0004222">
    <property type="term" value="F:metalloendopeptidase activity"/>
    <property type="evidence" value="ECO:0007669"/>
    <property type="project" value="TreeGrafter"/>
</dbReference>
<dbReference type="PANTHER" id="PTHR21666:SF288">
    <property type="entry name" value="CELL DIVISION PROTEIN YTFB"/>
    <property type="match status" value="1"/>
</dbReference>
<dbReference type="CDD" id="cd12797">
    <property type="entry name" value="M23_peptidase"/>
    <property type="match status" value="1"/>
</dbReference>
<dbReference type="GO" id="GO:0006508">
    <property type="term" value="P:proteolysis"/>
    <property type="evidence" value="ECO:0007669"/>
    <property type="project" value="UniProtKB-KW"/>
</dbReference>
<feature type="domain" description="Csd3-like second N-terminal" evidence="12">
    <location>
        <begin position="200"/>
        <end position="319"/>
    </location>
</feature>
<dbReference type="Gene3D" id="3.10.450.350">
    <property type="match status" value="2"/>
</dbReference>
<keyword evidence="3" id="KW-0645">Protease</keyword>
<dbReference type="InterPro" id="IPR007340">
    <property type="entry name" value="LysM_Opacity-associatedA"/>
</dbReference>
<evidence type="ECO:0000256" key="7">
    <source>
        <dbReference type="ARBA" id="ARBA00023049"/>
    </source>
</evidence>
<dbReference type="EMBL" id="JAAZQD010000006">
    <property type="protein sequence ID" value="NKZ40166.1"/>
    <property type="molecule type" value="Genomic_DNA"/>
</dbReference>
<keyword evidence="6" id="KW-0862">Zinc</keyword>
<evidence type="ECO:0000256" key="4">
    <source>
        <dbReference type="ARBA" id="ARBA00022723"/>
    </source>
</evidence>
<dbReference type="PANTHER" id="PTHR21666">
    <property type="entry name" value="PEPTIDASE-RELATED"/>
    <property type="match status" value="1"/>
</dbReference>
<protein>
    <submittedName>
        <fullName evidence="13">Peptidoglycan DD-metalloendopeptidase family protein</fullName>
    </submittedName>
</protein>
<dbReference type="GO" id="GO:0046872">
    <property type="term" value="F:metal ion binding"/>
    <property type="evidence" value="ECO:0007669"/>
    <property type="project" value="UniProtKB-KW"/>
</dbReference>
<evidence type="ECO:0000259" key="12">
    <source>
        <dbReference type="Pfam" id="PF19425"/>
    </source>
</evidence>
<feature type="region of interest" description="Disordered" evidence="8">
    <location>
        <begin position="1"/>
        <end position="22"/>
    </location>
</feature>
<dbReference type="AlphaFoldDB" id="A0A846ZQ78"/>
<dbReference type="Pfam" id="PF01551">
    <property type="entry name" value="Peptidase_M23"/>
    <property type="match status" value="1"/>
</dbReference>
<comment type="caution">
    <text evidence="13">The sequence shown here is derived from an EMBL/GenBank/DDBJ whole genome shotgun (WGS) entry which is preliminary data.</text>
</comment>
<comment type="subcellular location">
    <subcellularLocation>
        <location evidence="2">Cell envelope</location>
    </subcellularLocation>
</comment>
<dbReference type="Pfam" id="PF19425">
    <property type="entry name" value="Csd3_N2"/>
    <property type="match status" value="1"/>
</dbReference>
<proteinExistence type="predicted"/>
<gene>
    <name evidence="13" type="ORF">HF690_14495</name>
</gene>
<dbReference type="Proteomes" id="UP000541636">
    <property type="component" value="Unassembled WGS sequence"/>
</dbReference>
<dbReference type="GO" id="GO:0030313">
    <property type="term" value="C:cell envelope"/>
    <property type="evidence" value="ECO:0007669"/>
    <property type="project" value="UniProtKB-SubCell"/>
</dbReference>
<dbReference type="Gene3D" id="2.70.70.10">
    <property type="entry name" value="Glucose Permease (Domain IIA)"/>
    <property type="match status" value="1"/>
</dbReference>
<evidence type="ECO:0000256" key="8">
    <source>
        <dbReference type="SAM" id="MobiDB-lite"/>
    </source>
</evidence>
<feature type="domain" description="M23ase beta-sheet core" evidence="10">
    <location>
        <begin position="332"/>
        <end position="428"/>
    </location>
</feature>
<keyword evidence="5" id="KW-0378">Hydrolase</keyword>
<keyword evidence="7" id="KW-0482">Metalloprotease</keyword>
<evidence type="ECO:0000256" key="1">
    <source>
        <dbReference type="ARBA" id="ARBA00001947"/>
    </source>
</evidence>
<dbReference type="GO" id="GO:0042834">
    <property type="term" value="F:peptidoglycan binding"/>
    <property type="evidence" value="ECO:0007669"/>
    <property type="project" value="InterPro"/>
</dbReference>
<reference evidence="13 14" key="1">
    <citation type="journal article" date="2017" name="Int. J. Syst. Evol. Microbiol.">
        <title>Oleiagrimonas citrea sp. nov., a marine bacterium isolated from tidal flat sediment and emended description of the genus Oleiagrimonas Fang et al. 2015 and Oleiagrimonas soli.</title>
        <authorList>
            <person name="Yang S.H."/>
            <person name="Seo H.S."/>
            <person name="Seong C.N."/>
            <person name="Kwon K.K."/>
        </authorList>
    </citation>
    <scope>NUCLEOTIDE SEQUENCE [LARGE SCALE GENOMIC DNA]</scope>
    <source>
        <strain evidence="13 14">MEBiC09124</strain>
    </source>
</reference>
<feature type="domain" description="Opacity-associated protein A LysM-like" evidence="11">
    <location>
        <begin position="106"/>
        <end position="188"/>
    </location>
</feature>
<organism evidence="13 14">
    <name type="scientific">Oleiagrimonas citrea</name>
    <dbReference type="NCBI Taxonomy" id="1665687"/>
    <lineage>
        <taxon>Bacteria</taxon>
        <taxon>Pseudomonadati</taxon>
        <taxon>Pseudomonadota</taxon>
        <taxon>Gammaproteobacteria</taxon>
        <taxon>Lysobacterales</taxon>
        <taxon>Rhodanobacteraceae</taxon>
        <taxon>Oleiagrimonas</taxon>
    </lineage>
</organism>
<dbReference type="Pfam" id="PF04225">
    <property type="entry name" value="LysM_OapA"/>
    <property type="match status" value="1"/>
</dbReference>
<keyword evidence="14" id="KW-1185">Reference proteome</keyword>